<evidence type="ECO:0000259" key="1">
    <source>
        <dbReference type="Pfam" id="PF03407"/>
    </source>
</evidence>
<protein>
    <recommendedName>
        <fullName evidence="1">Nucleotide-diphospho-sugar transferase domain-containing protein</fullName>
    </recommendedName>
</protein>
<reference evidence="2 3" key="1">
    <citation type="submission" date="2020-08" db="EMBL/GenBank/DDBJ databases">
        <title>Plant Genome Project.</title>
        <authorList>
            <person name="Zhang R.-G."/>
        </authorList>
    </citation>
    <scope>NUCLEOTIDE SEQUENCE [LARGE SCALE GENOMIC DNA]</scope>
    <source>
        <tissue evidence="2">Rhizome</tissue>
    </source>
</reference>
<sequence>MLNEAQNSIFDLFTESFKVGNGTSSLLNHMVVLALDQGALEHCESLNLHCYFPNYANNFESRENRETTMMKRQIEFSKEVLQLGYNFIYTDLDVVWFRNPLRHFNVLSQLILATEFYRGEESLENSPNGAFMYVLSTTQSIEFFRSWQFTAMRYVGGDRRTILTRAVREGAGPFRLNLQFLDTDYFGDFCRRGVDLSKVVAVRAGWCCDGRAGDLGAARALAREWKNYASLPVERKGSSFGIKYECRS</sequence>
<dbReference type="PANTHER" id="PTHR46038">
    <property type="entry name" value="EXPRESSED PROTEIN-RELATED"/>
    <property type="match status" value="1"/>
</dbReference>
<dbReference type="OrthoDB" id="732414at2759"/>
<dbReference type="InterPro" id="IPR044821">
    <property type="entry name" value="At1g28695/At4g15970-like"/>
</dbReference>
<evidence type="ECO:0000313" key="3">
    <source>
        <dbReference type="Proteomes" id="UP000734854"/>
    </source>
</evidence>
<comment type="caution">
    <text evidence="2">The sequence shown here is derived from an EMBL/GenBank/DDBJ whole genome shotgun (WGS) entry which is preliminary data.</text>
</comment>
<dbReference type="InterPro" id="IPR005069">
    <property type="entry name" value="Nucl-diP-sugar_transferase"/>
</dbReference>
<dbReference type="Proteomes" id="UP000734854">
    <property type="component" value="Unassembled WGS sequence"/>
</dbReference>
<feature type="domain" description="Nucleotide-diphospho-sugar transferase" evidence="1">
    <location>
        <begin position="26"/>
        <end position="210"/>
    </location>
</feature>
<organism evidence="2 3">
    <name type="scientific">Zingiber officinale</name>
    <name type="common">Ginger</name>
    <name type="synonym">Amomum zingiber</name>
    <dbReference type="NCBI Taxonomy" id="94328"/>
    <lineage>
        <taxon>Eukaryota</taxon>
        <taxon>Viridiplantae</taxon>
        <taxon>Streptophyta</taxon>
        <taxon>Embryophyta</taxon>
        <taxon>Tracheophyta</taxon>
        <taxon>Spermatophyta</taxon>
        <taxon>Magnoliopsida</taxon>
        <taxon>Liliopsida</taxon>
        <taxon>Zingiberales</taxon>
        <taxon>Zingiberaceae</taxon>
        <taxon>Zingiber</taxon>
    </lineage>
</organism>
<dbReference type="AlphaFoldDB" id="A0A8J5LF30"/>
<dbReference type="Pfam" id="PF03407">
    <property type="entry name" value="Nucleotid_trans"/>
    <property type="match status" value="1"/>
</dbReference>
<dbReference type="EMBL" id="JACMSC010000007">
    <property type="protein sequence ID" value="KAG6515599.1"/>
    <property type="molecule type" value="Genomic_DNA"/>
</dbReference>
<evidence type="ECO:0000313" key="2">
    <source>
        <dbReference type="EMBL" id="KAG6515599.1"/>
    </source>
</evidence>
<keyword evidence="3" id="KW-1185">Reference proteome</keyword>
<name>A0A8J5LF30_ZINOF</name>
<proteinExistence type="predicted"/>
<gene>
    <name evidence="2" type="ORF">ZIOFF_026028</name>
</gene>
<accession>A0A8J5LF30</accession>
<dbReference type="PANTHER" id="PTHR46038:SF13">
    <property type="entry name" value="GLYCOSYLTRANSFERASE"/>
    <property type="match status" value="1"/>
</dbReference>